<keyword evidence="1" id="KW-0732">Signal</keyword>
<accession>A0A255DR81</accession>
<sequence length="237" mass="25571">MPEMREFHVYDCARMGRREHVRLVVAMMLVACGLAVAPPAAAEPDLCPPNCDRIPDAAWIAPWAMPLNARYTWPRLAGVAVTAPAPRFRFEELCGTPPVAADPRAYAVAERATVVNPDGQWQLQATVVHWRGETWRGGQLADDVFHTAVASLRSCQRTNPMASPSLTVDEPDRVAAVISGPVILHEFLVASPANSTVTELALWASAPPLIAWPMGGDETVLEELGAPLCTAYIGSCP</sequence>
<organism evidence="2 3">
    <name type="scientific">Mycolicibacterium sphagni</name>
    <dbReference type="NCBI Taxonomy" id="1786"/>
    <lineage>
        <taxon>Bacteria</taxon>
        <taxon>Bacillati</taxon>
        <taxon>Actinomycetota</taxon>
        <taxon>Actinomycetes</taxon>
        <taxon>Mycobacteriales</taxon>
        <taxon>Mycobacteriaceae</taxon>
        <taxon>Mycolicibacterium</taxon>
    </lineage>
</organism>
<dbReference type="AlphaFoldDB" id="A0A255DR81"/>
<evidence type="ECO:0000313" key="3">
    <source>
        <dbReference type="Proteomes" id="UP000216063"/>
    </source>
</evidence>
<reference evidence="2 3" key="1">
    <citation type="submission" date="2017-07" db="EMBL/GenBank/DDBJ databases">
        <title>The new phylogeny of genus Mycobacterium.</title>
        <authorList>
            <person name="Tortoli E."/>
            <person name="Trovato A."/>
            <person name="Cirillo D.M."/>
        </authorList>
    </citation>
    <scope>NUCLEOTIDE SEQUENCE [LARGE SCALE GENOMIC DNA]</scope>
    <source>
        <strain evidence="2 3">ATCC 33027</strain>
    </source>
</reference>
<protein>
    <submittedName>
        <fullName evidence="2">ATPase</fullName>
    </submittedName>
</protein>
<gene>
    <name evidence="2" type="ORF">CG716_04595</name>
</gene>
<proteinExistence type="predicted"/>
<evidence type="ECO:0000313" key="2">
    <source>
        <dbReference type="EMBL" id="OYN81866.1"/>
    </source>
</evidence>
<name>A0A255DR81_9MYCO</name>
<feature type="signal peptide" evidence="1">
    <location>
        <begin position="1"/>
        <end position="42"/>
    </location>
</feature>
<dbReference type="RefSeq" id="WP_094477351.1">
    <property type="nucleotide sequence ID" value="NZ_JACKSC010000181.1"/>
</dbReference>
<keyword evidence="3" id="KW-1185">Reference proteome</keyword>
<dbReference type="Proteomes" id="UP000216063">
    <property type="component" value="Unassembled WGS sequence"/>
</dbReference>
<feature type="chain" id="PRO_5012061220" evidence="1">
    <location>
        <begin position="43"/>
        <end position="237"/>
    </location>
</feature>
<evidence type="ECO:0000256" key="1">
    <source>
        <dbReference type="SAM" id="SignalP"/>
    </source>
</evidence>
<dbReference type="EMBL" id="NOZR01000003">
    <property type="protein sequence ID" value="OYN81866.1"/>
    <property type="molecule type" value="Genomic_DNA"/>
</dbReference>
<dbReference type="OrthoDB" id="4196334at2"/>
<comment type="caution">
    <text evidence="2">The sequence shown here is derived from an EMBL/GenBank/DDBJ whole genome shotgun (WGS) entry which is preliminary data.</text>
</comment>